<dbReference type="AlphaFoldDB" id="A0A8H6SD46"/>
<dbReference type="PANTHER" id="PTHR31013:SF2">
    <property type="entry name" value="THAUMATIN-LIKE PROTEIN"/>
    <property type="match status" value="1"/>
</dbReference>
<dbReference type="Gene3D" id="2.60.110.10">
    <property type="entry name" value="Thaumatin"/>
    <property type="match status" value="1"/>
</dbReference>
<dbReference type="PANTHER" id="PTHR31013">
    <property type="entry name" value="THAUMATIN FAMILY PROTEIN-RELATED"/>
    <property type="match status" value="1"/>
</dbReference>
<keyword evidence="2" id="KW-1185">Reference proteome</keyword>
<name>A0A8H6SD46_MYCCL</name>
<reference evidence="1" key="1">
    <citation type="submission" date="2020-05" db="EMBL/GenBank/DDBJ databases">
        <title>Mycena genomes resolve the evolution of fungal bioluminescence.</title>
        <authorList>
            <person name="Tsai I.J."/>
        </authorList>
    </citation>
    <scope>NUCLEOTIDE SEQUENCE</scope>
    <source>
        <strain evidence="1">110903Hualien_Pintung</strain>
    </source>
</reference>
<dbReference type="Pfam" id="PF00314">
    <property type="entry name" value="Thaumatin"/>
    <property type="match status" value="1"/>
</dbReference>
<comment type="caution">
    <text evidence="1">The sequence shown here is derived from an EMBL/GenBank/DDBJ whole genome shotgun (WGS) entry which is preliminary data.</text>
</comment>
<proteinExistence type="predicted"/>
<evidence type="ECO:0008006" key="3">
    <source>
        <dbReference type="Google" id="ProtNLM"/>
    </source>
</evidence>
<accession>A0A8H6SD46</accession>
<organism evidence="1 2">
    <name type="scientific">Mycena chlorophos</name>
    <name type="common">Agaric fungus</name>
    <name type="synonym">Agaricus chlorophos</name>
    <dbReference type="NCBI Taxonomy" id="658473"/>
    <lineage>
        <taxon>Eukaryota</taxon>
        <taxon>Fungi</taxon>
        <taxon>Dikarya</taxon>
        <taxon>Basidiomycota</taxon>
        <taxon>Agaricomycotina</taxon>
        <taxon>Agaricomycetes</taxon>
        <taxon>Agaricomycetidae</taxon>
        <taxon>Agaricales</taxon>
        <taxon>Marasmiineae</taxon>
        <taxon>Mycenaceae</taxon>
        <taxon>Mycena</taxon>
    </lineage>
</organism>
<dbReference type="InterPro" id="IPR037176">
    <property type="entry name" value="Osmotin/thaumatin-like_sf"/>
</dbReference>
<sequence length="243" mass="25333">MESLIVDNLCAVDVYLYTQTSFGKISNGDVILNAGQTGHNMAFRLTGTAPLASAPVATARARAAPLVGRATPFSRAEFNFYAIPGSVTYDISLIYGFNVGMKITSAEASCAQFSCSLGELNNCQCPVPGPDPTLNDCYSPCCSSVAECAGGALPEGGGGCVNNAGPGPNSPYYYNNCPNAYAFPDNDGADGYTRLTSSTSNTCNNAAITLTLCPGTTSHLTRRTFSEPEVEGKRGLDIARDEA</sequence>
<evidence type="ECO:0000313" key="2">
    <source>
        <dbReference type="Proteomes" id="UP000613580"/>
    </source>
</evidence>
<dbReference type="SUPFAM" id="SSF49870">
    <property type="entry name" value="Osmotin, thaumatin-like protein"/>
    <property type="match status" value="1"/>
</dbReference>
<dbReference type="EMBL" id="JACAZE010000016">
    <property type="protein sequence ID" value="KAF7296531.1"/>
    <property type="molecule type" value="Genomic_DNA"/>
</dbReference>
<protein>
    <recommendedName>
        <fullName evidence="3">Thaumatin-like protein</fullName>
    </recommendedName>
</protein>
<dbReference type="InterPro" id="IPR001938">
    <property type="entry name" value="Thaumatin"/>
</dbReference>
<evidence type="ECO:0000313" key="1">
    <source>
        <dbReference type="EMBL" id="KAF7296531.1"/>
    </source>
</evidence>
<dbReference type="OrthoDB" id="1906900at2759"/>
<gene>
    <name evidence="1" type="ORF">HMN09_01060000</name>
</gene>
<dbReference type="PROSITE" id="PS51367">
    <property type="entry name" value="THAUMATIN_2"/>
    <property type="match status" value="1"/>
</dbReference>
<dbReference type="Proteomes" id="UP000613580">
    <property type="component" value="Unassembled WGS sequence"/>
</dbReference>